<accession>I3M9L5</accession>
<dbReference type="STRING" id="43179.ENSSTOP00000026674"/>
<dbReference type="Proteomes" id="UP000005215">
    <property type="component" value="Unassembled WGS sequence"/>
</dbReference>
<dbReference type="GO" id="GO:0005654">
    <property type="term" value="C:nucleoplasm"/>
    <property type="evidence" value="ECO:0007669"/>
    <property type="project" value="Ensembl"/>
</dbReference>
<protein>
    <submittedName>
        <fullName evidence="1">Chromosome 16 open reading frame 46</fullName>
    </submittedName>
</protein>
<dbReference type="HOGENOM" id="CLU_058645_0_0_1"/>
<reference evidence="1" key="2">
    <citation type="submission" date="2025-05" db="UniProtKB">
        <authorList>
            <consortium name="Ensembl"/>
        </authorList>
    </citation>
    <scope>IDENTIFICATION</scope>
</reference>
<dbReference type="EMBL" id="AGTP01010361">
    <property type="status" value="NOT_ANNOTATED_CDS"/>
    <property type="molecule type" value="Genomic_DNA"/>
</dbReference>
<reference evidence="2" key="1">
    <citation type="submission" date="2011-11" db="EMBL/GenBank/DDBJ databases">
        <title>The Draft Genome of Spermophilus tridecemlineatus.</title>
        <authorList>
            <consortium name="The Broad Institute Genome Assembly &amp; Analysis Group"/>
            <consortium name="Computational R&amp;D Group"/>
            <consortium name="and Sequencing Platform"/>
            <person name="Di Palma F."/>
            <person name="Alfoldi J."/>
            <person name="Johnson J."/>
            <person name="Berlin A."/>
            <person name="Gnerre S."/>
            <person name="Jaffe D."/>
            <person name="MacCallum I."/>
            <person name="Young S."/>
            <person name="Walker B.J."/>
            <person name="Lindblad-Toh K."/>
        </authorList>
    </citation>
    <scope>NUCLEOTIDE SEQUENCE [LARGE SCALE GENOMIC DNA]</scope>
</reference>
<dbReference type="Ensembl" id="ENSSTOT00000007377.3">
    <property type="protein sequence ID" value="ENSSTOP00000006590.3"/>
    <property type="gene ID" value="ENSSTOG00000007385.3"/>
</dbReference>
<name>I3M9L5_ICTTR</name>
<dbReference type="GO" id="GO:0005829">
    <property type="term" value="C:cytosol"/>
    <property type="evidence" value="ECO:0007669"/>
    <property type="project" value="Ensembl"/>
</dbReference>
<dbReference type="Pfam" id="PF15032">
    <property type="entry name" value="DUF4529"/>
    <property type="match status" value="1"/>
</dbReference>
<keyword evidence="2" id="KW-1185">Reference proteome</keyword>
<dbReference type="EMBL" id="AGTP01010362">
    <property type="status" value="NOT_ANNOTATED_CDS"/>
    <property type="molecule type" value="Genomic_DNA"/>
</dbReference>
<dbReference type="InterPro" id="IPR027836">
    <property type="entry name" value="DUF4529"/>
</dbReference>
<dbReference type="PANTHER" id="PTHR36869:SF1">
    <property type="entry name" value="CHROMOSOME 16 OPEN READING FRAME 46"/>
    <property type="match status" value="1"/>
</dbReference>
<dbReference type="PANTHER" id="PTHR36869">
    <property type="entry name" value="CHROMOSOME 16 OPEN READING FRAME 46"/>
    <property type="match status" value="1"/>
</dbReference>
<dbReference type="GeneTree" id="ENSGT00390000017224"/>
<sequence length="448" mass="49853">MDLCQESETHLENNEIQSTEETELTFTCPDGKSEKNYVCSLLNISDITLEDDERATKLVMGTGWEEAVKGWGKVSPTACMWPRKKLKKARVGESANNSCLFCISLAQASLEASPPTETGKLEAGAVAEGGLEKNRSSTLQSQGSYQRPTTTSREVNKICFPSYVHGEKKSLQIKEFIWCVEDWATLENNSGKTTGNLSGGANRGLSISDSLTSKALLVLPPLKPSPSSGLEILGKKSKSVTWQLEDKVPSVEKDECVACAHELKTVDGKDEKRPLEVAKLKVHDTPPFPSPALWTSPLADIEQCCLHWPFLPEESPLGPSNPGPVHYLATLQLLQKQEVQSYKAKFRAKELRPPRNTQKHVLPGARQENRPRMLETEMFPRHLLPSLTGSRDQFGRCETVMPFCWHRDSRMCTGRSCHSPLRAFSSPTRYHRNCCTCCIYASSRHAFS</sequence>
<dbReference type="Ensembl" id="ENSSTOT00000037574.1">
    <property type="protein sequence ID" value="ENSSTOP00000026674.1"/>
    <property type="gene ID" value="ENSSTOG00000007385.3"/>
</dbReference>
<evidence type="ECO:0000313" key="1">
    <source>
        <dbReference type="Ensembl" id="ENSSTOP00000006590.3"/>
    </source>
</evidence>
<dbReference type="eggNOG" id="ENOG502SE77">
    <property type="taxonomic scope" value="Eukaryota"/>
</dbReference>
<dbReference type="AlphaFoldDB" id="I3M9L5"/>
<dbReference type="Ensembl" id="ENSSTOT00000032100.1">
    <property type="protein sequence ID" value="ENSSTOP00000029663.1"/>
    <property type="gene ID" value="ENSSTOG00000007385.3"/>
</dbReference>
<evidence type="ECO:0000313" key="2">
    <source>
        <dbReference type="Proteomes" id="UP000005215"/>
    </source>
</evidence>
<gene>
    <name evidence="1" type="primary">C16orf46</name>
</gene>
<proteinExistence type="predicted"/>
<dbReference type="OrthoDB" id="9943020at2759"/>
<organism evidence="1 2">
    <name type="scientific">Ictidomys tridecemlineatus</name>
    <name type="common">Thirteen-lined ground squirrel</name>
    <name type="synonym">Spermophilus tridecemlineatus</name>
    <dbReference type="NCBI Taxonomy" id="43179"/>
    <lineage>
        <taxon>Eukaryota</taxon>
        <taxon>Metazoa</taxon>
        <taxon>Chordata</taxon>
        <taxon>Craniata</taxon>
        <taxon>Vertebrata</taxon>
        <taxon>Euteleostomi</taxon>
        <taxon>Mammalia</taxon>
        <taxon>Eutheria</taxon>
        <taxon>Euarchontoglires</taxon>
        <taxon>Glires</taxon>
        <taxon>Rodentia</taxon>
        <taxon>Sciuromorpha</taxon>
        <taxon>Sciuridae</taxon>
        <taxon>Xerinae</taxon>
        <taxon>Marmotini</taxon>
        <taxon>Ictidomys</taxon>
    </lineage>
</organism>